<comment type="caution">
    <text evidence="3">The sequence shown here is derived from an EMBL/GenBank/DDBJ whole genome shotgun (WGS) entry which is preliminary data.</text>
</comment>
<dbReference type="PANTHER" id="PTHR42951:SF4">
    <property type="entry name" value="ACYL-COENZYME A THIOESTERASE MBLAC2"/>
    <property type="match status" value="1"/>
</dbReference>
<dbReference type="SMART" id="SM00849">
    <property type="entry name" value="Lactamase_B"/>
    <property type="match status" value="1"/>
</dbReference>
<comment type="similarity">
    <text evidence="1">Belongs to the metallo-beta-lactamase superfamily. Class-B beta-lactamase family.</text>
</comment>
<sequence>MTGLILFPLTLFAQQDMSSVEIVPHQLTDNLYYLEGQGGNIGVSIGEDGVFLVDDQFAPLSRKILDAIATLTDQPVRYVFNTHIHGDHVGGNLNMARQGAVIFAHENVRSRLTAGFDNPDMLTEDERLSLPVVTFLESMDFHLNGDDIHVFYNGPGHTDGDAFVYFRKANIIHTGDVFRTVAYPRVDTGNNGSFHGIMASYQKLLDISNAETRFLPGHGVVSTRADVEEQLGIFVTIRNRVRSAIASGMSLPQIQASNFTAEYDDRWSDGDAFVAVVYSELLQM</sequence>
<dbReference type="EMBL" id="NVWI01000008">
    <property type="protein sequence ID" value="PCJ40704.1"/>
    <property type="molecule type" value="Genomic_DNA"/>
</dbReference>
<organism evidence="3 4">
    <name type="scientific">SAR86 cluster bacterium</name>
    <dbReference type="NCBI Taxonomy" id="2030880"/>
    <lineage>
        <taxon>Bacteria</taxon>
        <taxon>Pseudomonadati</taxon>
        <taxon>Pseudomonadota</taxon>
        <taxon>Gammaproteobacteria</taxon>
        <taxon>SAR86 cluster</taxon>
    </lineage>
</organism>
<evidence type="ECO:0000313" key="3">
    <source>
        <dbReference type="EMBL" id="PCJ40704.1"/>
    </source>
</evidence>
<dbReference type="GO" id="GO:0016787">
    <property type="term" value="F:hydrolase activity"/>
    <property type="evidence" value="ECO:0007669"/>
    <property type="project" value="UniProtKB-KW"/>
</dbReference>
<dbReference type="SUPFAM" id="SSF56281">
    <property type="entry name" value="Metallo-hydrolase/oxidoreductase"/>
    <property type="match status" value="1"/>
</dbReference>
<evidence type="ECO:0000256" key="1">
    <source>
        <dbReference type="ARBA" id="ARBA00005250"/>
    </source>
</evidence>
<proteinExistence type="inferred from homology"/>
<dbReference type="Proteomes" id="UP000228987">
    <property type="component" value="Unassembled WGS sequence"/>
</dbReference>
<reference evidence="4" key="1">
    <citation type="submission" date="2017-08" db="EMBL/GenBank/DDBJ databases">
        <title>A dynamic microbial community with high functional redundancy inhabits the cold, oxic subseafloor aquifer.</title>
        <authorList>
            <person name="Tully B.J."/>
            <person name="Wheat C.G."/>
            <person name="Glazer B.T."/>
            <person name="Huber J.A."/>
        </authorList>
    </citation>
    <scope>NUCLEOTIDE SEQUENCE [LARGE SCALE GENOMIC DNA]</scope>
</reference>
<dbReference type="Pfam" id="PF00753">
    <property type="entry name" value="Lactamase_B"/>
    <property type="match status" value="1"/>
</dbReference>
<dbReference type="Gene3D" id="3.60.15.10">
    <property type="entry name" value="Ribonuclease Z/Hydroxyacylglutathione hydrolase-like"/>
    <property type="match status" value="1"/>
</dbReference>
<gene>
    <name evidence="3" type="ORF">COA71_10715</name>
</gene>
<dbReference type="PANTHER" id="PTHR42951">
    <property type="entry name" value="METALLO-BETA-LACTAMASE DOMAIN-CONTAINING"/>
    <property type="match status" value="1"/>
</dbReference>
<dbReference type="GO" id="GO:0017001">
    <property type="term" value="P:antibiotic catabolic process"/>
    <property type="evidence" value="ECO:0007669"/>
    <property type="project" value="UniProtKB-ARBA"/>
</dbReference>
<evidence type="ECO:0000313" key="4">
    <source>
        <dbReference type="Proteomes" id="UP000228987"/>
    </source>
</evidence>
<dbReference type="InterPro" id="IPR001279">
    <property type="entry name" value="Metallo-B-lactamas"/>
</dbReference>
<dbReference type="AlphaFoldDB" id="A0A2A5C9Y3"/>
<dbReference type="InterPro" id="IPR036866">
    <property type="entry name" value="RibonucZ/Hydroxyglut_hydro"/>
</dbReference>
<dbReference type="InterPro" id="IPR050855">
    <property type="entry name" value="NDM-1-like"/>
</dbReference>
<name>A0A2A5C9Y3_9GAMM</name>
<protein>
    <submittedName>
        <fullName evidence="3">MBL fold metallo-hydrolase</fullName>
    </submittedName>
</protein>
<evidence type="ECO:0000259" key="2">
    <source>
        <dbReference type="SMART" id="SM00849"/>
    </source>
</evidence>
<feature type="domain" description="Metallo-beta-lactamase" evidence="2">
    <location>
        <begin position="38"/>
        <end position="218"/>
    </location>
</feature>
<keyword evidence="3" id="KW-0378">Hydrolase</keyword>
<dbReference type="CDD" id="cd16282">
    <property type="entry name" value="metallo-hydrolase-like_MBL-fold"/>
    <property type="match status" value="1"/>
</dbReference>
<accession>A0A2A5C9Y3</accession>